<reference evidence="8" key="1">
    <citation type="submission" date="2023-06" db="EMBL/GenBank/DDBJ databases">
        <title>Genome-scale phylogeny and comparative genomics of the fungal order Sordariales.</title>
        <authorList>
            <consortium name="Lawrence Berkeley National Laboratory"/>
            <person name="Hensen N."/>
            <person name="Bonometti L."/>
            <person name="Westerberg I."/>
            <person name="Brannstrom I.O."/>
            <person name="Guillou S."/>
            <person name="Cros-Aarteil S."/>
            <person name="Calhoun S."/>
            <person name="Haridas S."/>
            <person name="Kuo A."/>
            <person name="Mondo S."/>
            <person name="Pangilinan J."/>
            <person name="Riley R."/>
            <person name="LaButti K."/>
            <person name="Andreopoulos B."/>
            <person name="Lipzen A."/>
            <person name="Chen C."/>
            <person name="Yanf M."/>
            <person name="Daum C."/>
            <person name="Ng V."/>
            <person name="Clum A."/>
            <person name="Steindorff A."/>
            <person name="Ohm R."/>
            <person name="Martin F."/>
            <person name="Silar P."/>
            <person name="Natvig D."/>
            <person name="Lalanne C."/>
            <person name="Gautier V."/>
            <person name="Ament-velasquez S.L."/>
            <person name="Kruys A."/>
            <person name="Hutchinson M.I."/>
            <person name="Powell A.J."/>
            <person name="Barry K."/>
            <person name="Miller A.N."/>
            <person name="Grigoriev I.V."/>
            <person name="Debuchy R."/>
            <person name="Gladieux P."/>
            <person name="Thoren M.H."/>
            <person name="Johannesson H."/>
        </authorList>
    </citation>
    <scope>NUCLEOTIDE SEQUENCE</scope>
    <source>
        <strain evidence="8">SMH2392-1A</strain>
    </source>
</reference>
<name>A0AA40DMP6_9PEZI</name>
<dbReference type="SUPFAM" id="SSF46785">
    <property type="entry name" value="Winged helix' DNA-binding domain"/>
    <property type="match status" value="1"/>
</dbReference>
<dbReference type="Pfam" id="PF00447">
    <property type="entry name" value="HSF_DNA-bind"/>
    <property type="match status" value="1"/>
</dbReference>
<feature type="compositionally biased region" description="Polar residues" evidence="6">
    <location>
        <begin position="731"/>
        <end position="742"/>
    </location>
</feature>
<dbReference type="InterPro" id="IPR036390">
    <property type="entry name" value="WH_DNA-bd_sf"/>
</dbReference>
<organism evidence="8 9">
    <name type="scientific">Lasiosphaeria miniovina</name>
    <dbReference type="NCBI Taxonomy" id="1954250"/>
    <lineage>
        <taxon>Eukaryota</taxon>
        <taxon>Fungi</taxon>
        <taxon>Dikarya</taxon>
        <taxon>Ascomycota</taxon>
        <taxon>Pezizomycotina</taxon>
        <taxon>Sordariomycetes</taxon>
        <taxon>Sordariomycetidae</taxon>
        <taxon>Sordariales</taxon>
        <taxon>Lasiosphaeriaceae</taxon>
        <taxon>Lasiosphaeria</taxon>
    </lineage>
</organism>
<evidence type="ECO:0000256" key="6">
    <source>
        <dbReference type="SAM" id="MobiDB-lite"/>
    </source>
</evidence>
<comment type="caution">
    <text evidence="8">The sequence shown here is derived from an EMBL/GenBank/DDBJ whole genome shotgun (WGS) entry which is preliminary data.</text>
</comment>
<keyword evidence="3" id="KW-0238">DNA-binding</keyword>
<feature type="region of interest" description="Disordered" evidence="6">
    <location>
        <begin position="442"/>
        <end position="468"/>
    </location>
</feature>
<feature type="region of interest" description="Disordered" evidence="6">
    <location>
        <begin position="255"/>
        <end position="277"/>
    </location>
</feature>
<dbReference type="GO" id="GO:0043565">
    <property type="term" value="F:sequence-specific DNA binding"/>
    <property type="evidence" value="ECO:0007669"/>
    <property type="project" value="InterPro"/>
</dbReference>
<dbReference type="Proteomes" id="UP001172101">
    <property type="component" value="Unassembled WGS sequence"/>
</dbReference>
<dbReference type="AlphaFoldDB" id="A0AA40DMP6"/>
<dbReference type="EMBL" id="JAUIRO010000007">
    <property type="protein sequence ID" value="KAK0706492.1"/>
    <property type="molecule type" value="Genomic_DNA"/>
</dbReference>
<evidence type="ECO:0000259" key="7">
    <source>
        <dbReference type="SMART" id="SM00415"/>
    </source>
</evidence>
<keyword evidence="4" id="KW-0539">Nucleus</keyword>
<feature type="compositionally biased region" description="Low complexity" evidence="6">
    <location>
        <begin position="552"/>
        <end position="562"/>
    </location>
</feature>
<protein>
    <recommendedName>
        <fullName evidence="7">HSF-type DNA-binding domain-containing protein</fullName>
    </recommendedName>
</protein>
<feature type="region of interest" description="Disordered" evidence="6">
    <location>
        <begin position="1"/>
        <end position="22"/>
    </location>
</feature>
<evidence type="ECO:0000256" key="2">
    <source>
        <dbReference type="ARBA" id="ARBA00006403"/>
    </source>
</evidence>
<evidence type="ECO:0000256" key="1">
    <source>
        <dbReference type="ARBA" id="ARBA00004123"/>
    </source>
</evidence>
<dbReference type="PANTHER" id="PTHR10015:SF427">
    <property type="entry name" value="HEAT SHOCK FACTOR PROTEIN"/>
    <property type="match status" value="1"/>
</dbReference>
<dbReference type="Gene3D" id="1.10.10.10">
    <property type="entry name" value="Winged helix-like DNA-binding domain superfamily/Winged helix DNA-binding domain"/>
    <property type="match status" value="1"/>
</dbReference>
<evidence type="ECO:0000256" key="3">
    <source>
        <dbReference type="ARBA" id="ARBA00023125"/>
    </source>
</evidence>
<accession>A0AA40DMP6</accession>
<dbReference type="InterPro" id="IPR000232">
    <property type="entry name" value="HSF_DNA-bd"/>
</dbReference>
<comment type="similarity">
    <text evidence="2 5">Belongs to the HSF family.</text>
</comment>
<evidence type="ECO:0000256" key="5">
    <source>
        <dbReference type="RuleBase" id="RU004020"/>
    </source>
</evidence>
<dbReference type="GeneID" id="85318402"/>
<evidence type="ECO:0000313" key="8">
    <source>
        <dbReference type="EMBL" id="KAK0706492.1"/>
    </source>
</evidence>
<evidence type="ECO:0000313" key="9">
    <source>
        <dbReference type="Proteomes" id="UP001172101"/>
    </source>
</evidence>
<dbReference type="GO" id="GO:0005634">
    <property type="term" value="C:nucleus"/>
    <property type="evidence" value="ECO:0007669"/>
    <property type="project" value="UniProtKB-SubCell"/>
</dbReference>
<dbReference type="SMART" id="SM00415">
    <property type="entry name" value="HSF"/>
    <property type="match status" value="1"/>
</dbReference>
<evidence type="ECO:0000256" key="4">
    <source>
        <dbReference type="ARBA" id="ARBA00023242"/>
    </source>
</evidence>
<dbReference type="GO" id="GO:0003700">
    <property type="term" value="F:DNA-binding transcription factor activity"/>
    <property type="evidence" value="ECO:0007669"/>
    <property type="project" value="InterPro"/>
</dbReference>
<dbReference type="PRINTS" id="PR00056">
    <property type="entry name" value="HSFDOMAIN"/>
</dbReference>
<comment type="subcellular location">
    <subcellularLocation>
        <location evidence="1">Nucleus</location>
    </subcellularLocation>
</comment>
<proteinExistence type="inferred from homology"/>
<dbReference type="PANTHER" id="PTHR10015">
    <property type="entry name" value="HEAT SHOCK TRANSCRIPTION FACTOR"/>
    <property type="match status" value="1"/>
</dbReference>
<dbReference type="RefSeq" id="XP_060291586.1">
    <property type="nucleotide sequence ID" value="XM_060435132.1"/>
</dbReference>
<feature type="region of interest" description="Disordered" evidence="6">
    <location>
        <begin position="716"/>
        <end position="764"/>
    </location>
</feature>
<dbReference type="FunFam" id="1.10.10.10:FF:000173">
    <property type="entry name" value="Heat shock transcription factor Hsf1"/>
    <property type="match status" value="1"/>
</dbReference>
<feature type="compositionally biased region" description="Basic and acidic residues" evidence="6">
    <location>
        <begin position="745"/>
        <end position="758"/>
    </location>
</feature>
<sequence length="764" mass="83121">MLAPVMSSPNPRKRPAPGTAPMVPLTQMQQQFSPVQPDQLFRWNGAADSSGFVESTSPTVNSFPMMSQSGQYGQAVPTPSTALARRQNNRALVPSASRLPFDNVPEVWSGFTEDPAFLSGSNGAPGEHDSVEHLEELAQRAKREAQTKRKQIPPFVQKLSSFLDESRNTELIRWSDKGDSFVVLDEDEFAKTLIPELFKHNNYASFVRQLNMYGFHKRVGLSDNSMKASERKNKSPSEYYNPYFRRGHPNLLWLINKPKSGNNKKKGKKDDGDMESDEDGIVEETYTSQSVPVVPMARGASVVNEVGPLQKKDLVQVRTQLDRLQQQQTAISSMLSKLRQEHTQLYQQAVMFENMHERHENSINAILNFLANVFRKSLEEQGGAQSVQDLLASIIPNAQGHASAQIPRGGVVEINDFIPQSQKVTAMNTPKRQQRLLPPIPHQASKASTMSPSPTPAATTPQPSYQRPQMGSVTEVFDTSPGDSSSPAYIKNELQNNPQEGMMKIIQDTNAVNNNTSGIDLPNVAAKTSTNMSNDQRSKMLSIMAGQMPNRATTSTPSSHVPTPAPPAPTPVAFQNSNVSLSPILSSMAPPSLHNVQATQADLDVLQQLQSDQANQINHLSSLLGPLSPSGQIPGIDDSGNPSFFDNVDYEQFINSNAFSDHHYDTSFAGLNGTGDTSDFDFSLDGVGAGGVGLFPAPADQATATAGGVSDHNSAAASAAATFEPGRVFETHSTSDTPSPSGTEEIFRNDLGSPERDAKRRRKG</sequence>
<dbReference type="InterPro" id="IPR036388">
    <property type="entry name" value="WH-like_DNA-bd_sf"/>
</dbReference>
<feature type="compositionally biased region" description="Low complexity" evidence="6">
    <location>
        <begin position="444"/>
        <end position="461"/>
    </location>
</feature>
<gene>
    <name evidence="8" type="ORF">B0T26DRAFT_457184</name>
</gene>
<keyword evidence="9" id="KW-1185">Reference proteome</keyword>
<feature type="region of interest" description="Disordered" evidence="6">
    <location>
        <begin position="549"/>
        <end position="574"/>
    </location>
</feature>
<feature type="domain" description="HSF-type DNA-binding" evidence="7">
    <location>
        <begin position="151"/>
        <end position="258"/>
    </location>
</feature>